<dbReference type="eggNOG" id="KOG1121">
    <property type="taxonomic scope" value="Eukaryota"/>
</dbReference>
<keyword evidence="5" id="KW-1185">Reference proteome</keyword>
<keyword evidence="1" id="KW-0175">Coiled coil</keyword>
<dbReference type="EMBL" id="KE343722">
    <property type="protein sequence ID" value="EXB39444.1"/>
    <property type="molecule type" value="Genomic_DNA"/>
</dbReference>
<reference evidence="5" key="1">
    <citation type="submission" date="2013-01" db="EMBL/GenBank/DDBJ databases">
        <title>Draft Genome Sequence of a Mulberry Tree, Morus notabilis C.K. Schneid.</title>
        <authorList>
            <person name="He N."/>
            <person name="Zhao S."/>
        </authorList>
    </citation>
    <scope>NUCLEOTIDE SEQUENCE</scope>
</reference>
<sequence length="635" mass="72514">MLWEQKAEDARHSQRKLESQASRLHKEIVELDMAMECLNKQQDGIEVLSQIHDKKTLVKESLDICSGQYDQEFHLSELQEEKVLLTERISGLEAVLRYMTKERESSCLALRNSDAHALSLQDKIKRMENEIELHKIHLGTTIEVENQQRKASETDLEKERKASEDALETNCYKTRLEAALEEVQGKVKMYEIKLEILQIESEAKVLRLVRELAASKQNQEIVIADYEKIQKMLEDAKANEEKLDNILIRLELKLKASEYERQKLAEEVSRLKIRLQNTEVLQDEVFALRKALCVEKTEKQRLEASFHIVSGDYEELKTKRVSYAERISNMEKAMSELGDCKHSKAVLEEKIMQLEWDLVAREALRSQIVVLKNELGQIRTANNELQRRIRHLKREKSESSRKVQALEEELREKIKANLDSNEETKSSTSLLHDPAPETVMEDEKDDQAKQNELETFQCQKQIDPWSKNFLENEFVEALDSNNAGGPARSTNFSGSAGRPISPPVQASFQVQAWAAREWSELPKPAAGRKPLTVDEAGSGSSSIGGGCGGSFNELMTYLSESLVVGGNRNLFDLVQWWRARAFTWSVLTRLAMGIFSIIVSTISSEQAFSTTGRILEEHRNALQRDIVEALVCIKD</sequence>
<dbReference type="AlphaFoldDB" id="W9QKN9"/>
<dbReference type="InterPro" id="IPR008906">
    <property type="entry name" value="HATC_C_dom"/>
</dbReference>
<dbReference type="Proteomes" id="UP000030645">
    <property type="component" value="Unassembled WGS sequence"/>
</dbReference>
<dbReference type="Pfam" id="PF05699">
    <property type="entry name" value="Dimer_Tnp_hAT"/>
    <property type="match status" value="1"/>
</dbReference>
<feature type="coiled-coil region" evidence="1">
    <location>
        <begin position="75"/>
        <end position="200"/>
    </location>
</feature>
<organism evidence="4 5">
    <name type="scientific">Morus notabilis</name>
    <dbReference type="NCBI Taxonomy" id="981085"/>
    <lineage>
        <taxon>Eukaryota</taxon>
        <taxon>Viridiplantae</taxon>
        <taxon>Streptophyta</taxon>
        <taxon>Embryophyta</taxon>
        <taxon>Tracheophyta</taxon>
        <taxon>Spermatophyta</taxon>
        <taxon>Magnoliopsida</taxon>
        <taxon>eudicotyledons</taxon>
        <taxon>Gunneridae</taxon>
        <taxon>Pentapetalae</taxon>
        <taxon>rosids</taxon>
        <taxon>fabids</taxon>
        <taxon>Rosales</taxon>
        <taxon>Moraceae</taxon>
        <taxon>Moreae</taxon>
        <taxon>Morus</taxon>
    </lineage>
</organism>
<dbReference type="SUPFAM" id="SSF53098">
    <property type="entry name" value="Ribonuclease H-like"/>
    <property type="match status" value="1"/>
</dbReference>
<accession>W9QKN9</accession>
<dbReference type="GO" id="GO:0046983">
    <property type="term" value="F:protein dimerization activity"/>
    <property type="evidence" value="ECO:0007669"/>
    <property type="project" value="InterPro"/>
</dbReference>
<evidence type="ECO:0000259" key="3">
    <source>
        <dbReference type="Pfam" id="PF05699"/>
    </source>
</evidence>
<dbReference type="InterPro" id="IPR012337">
    <property type="entry name" value="RNaseH-like_sf"/>
</dbReference>
<dbReference type="PANTHER" id="PTHR47270:SF13">
    <property type="entry name" value="HEAVY CHAIN-LIKE PROTEIN, PUTATIVE-RELATED"/>
    <property type="match status" value="1"/>
</dbReference>
<evidence type="ECO:0000256" key="1">
    <source>
        <dbReference type="SAM" id="Coils"/>
    </source>
</evidence>
<dbReference type="PANTHER" id="PTHR47270">
    <property type="entry name" value="PROTEIN MLP1-LIKE"/>
    <property type="match status" value="1"/>
</dbReference>
<evidence type="ECO:0000313" key="4">
    <source>
        <dbReference type="EMBL" id="EXB39444.1"/>
    </source>
</evidence>
<evidence type="ECO:0000313" key="5">
    <source>
        <dbReference type="Proteomes" id="UP000030645"/>
    </source>
</evidence>
<protein>
    <submittedName>
        <fullName evidence="4">Putative AC transposase</fullName>
    </submittedName>
</protein>
<feature type="region of interest" description="Disordered" evidence="2">
    <location>
        <begin position="415"/>
        <end position="446"/>
    </location>
</feature>
<evidence type="ECO:0000256" key="2">
    <source>
        <dbReference type="SAM" id="MobiDB-lite"/>
    </source>
</evidence>
<proteinExistence type="predicted"/>
<feature type="domain" description="HAT C-terminal dimerisation" evidence="3">
    <location>
        <begin position="553"/>
        <end position="635"/>
    </location>
</feature>
<feature type="coiled-coil region" evidence="1">
    <location>
        <begin position="7"/>
        <end position="41"/>
    </location>
</feature>
<name>W9QKN9_9ROSA</name>
<gene>
    <name evidence="4" type="ORF">L484_007991</name>
</gene>
<feature type="coiled-coil region" evidence="1">
    <location>
        <begin position="226"/>
        <end position="281"/>
    </location>
</feature>